<keyword evidence="2" id="KW-0378">Hydrolase</keyword>
<feature type="domain" description="Beta-lactamase-related" evidence="1">
    <location>
        <begin position="32"/>
        <end position="355"/>
    </location>
</feature>
<dbReference type="EMBL" id="BAABHK010000012">
    <property type="protein sequence ID" value="GAA4633598.1"/>
    <property type="molecule type" value="Genomic_DNA"/>
</dbReference>
<reference evidence="3" key="1">
    <citation type="journal article" date="2019" name="Int. J. Syst. Evol. Microbiol.">
        <title>The Global Catalogue of Microorganisms (GCM) 10K type strain sequencing project: providing services to taxonomists for standard genome sequencing and annotation.</title>
        <authorList>
            <consortium name="The Broad Institute Genomics Platform"/>
            <consortium name="The Broad Institute Genome Sequencing Center for Infectious Disease"/>
            <person name="Wu L."/>
            <person name="Ma J."/>
        </authorList>
    </citation>
    <scope>NUCLEOTIDE SEQUENCE [LARGE SCALE GENOMIC DNA]</scope>
    <source>
        <strain evidence="3">JCM 17939</strain>
    </source>
</reference>
<sequence>MTDWAEHAPEELGVDPAGLSRALELVGARGGAAQLCVLREGRVLLDRAIGCRPDALFCLFSAGKPVTALLVHLLAQRGALALDERVAAYWPEFGRRGKGGVTVRQVLQHRSGVPVARGVAGDALAMRHWERAVGEVERARPRWPPGQVPAYHILTYGVILGELVQRVTGTPVRALLQEAFLDPLGLTDIHLGLPRRLWSRHVPVRSAGVAGWTTAMLFNRRSTREAVIPSAAVSATARDLARFYQALLDGGSLDGARILQPATVEEATRPSSDGEVDRFLGVPIRWSHGFQLGGPVPGSDLSRPMGRLSSPRAFGHNGSNCCIAWADPSRRLVFAYLTDLLPSGPHGARHVSEVADAVLAGCG</sequence>
<keyword evidence="3" id="KW-1185">Reference proteome</keyword>
<evidence type="ECO:0000313" key="3">
    <source>
        <dbReference type="Proteomes" id="UP001501442"/>
    </source>
</evidence>
<dbReference type="PANTHER" id="PTHR43319">
    <property type="entry name" value="BETA-LACTAMASE-RELATED"/>
    <property type="match status" value="1"/>
</dbReference>
<dbReference type="Gene3D" id="3.40.710.10">
    <property type="entry name" value="DD-peptidase/beta-lactamase superfamily"/>
    <property type="match status" value="1"/>
</dbReference>
<dbReference type="Pfam" id="PF00144">
    <property type="entry name" value="Beta-lactamase"/>
    <property type="match status" value="1"/>
</dbReference>
<gene>
    <name evidence="2" type="ORF">GCM10023196_071760</name>
</gene>
<protein>
    <submittedName>
        <fullName evidence="2">EstA family serine hydrolase</fullName>
    </submittedName>
</protein>
<name>A0ABP8ULQ1_9ACTN</name>
<dbReference type="InterPro" id="IPR012338">
    <property type="entry name" value="Beta-lactam/transpept-like"/>
</dbReference>
<accession>A0ABP8ULQ1</accession>
<dbReference type="SUPFAM" id="SSF56601">
    <property type="entry name" value="beta-lactamase/transpeptidase-like"/>
    <property type="match status" value="1"/>
</dbReference>
<dbReference type="PANTHER" id="PTHR43319:SF3">
    <property type="entry name" value="BETA-LACTAMASE-RELATED DOMAIN-CONTAINING PROTEIN"/>
    <property type="match status" value="1"/>
</dbReference>
<evidence type="ECO:0000259" key="1">
    <source>
        <dbReference type="Pfam" id="PF00144"/>
    </source>
</evidence>
<dbReference type="InterPro" id="IPR001466">
    <property type="entry name" value="Beta-lactam-related"/>
</dbReference>
<comment type="caution">
    <text evidence="2">The sequence shown here is derived from an EMBL/GenBank/DDBJ whole genome shotgun (WGS) entry which is preliminary data.</text>
</comment>
<proteinExistence type="predicted"/>
<evidence type="ECO:0000313" key="2">
    <source>
        <dbReference type="EMBL" id="GAA4633598.1"/>
    </source>
</evidence>
<dbReference type="RefSeq" id="WP_345436599.1">
    <property type="nucleotide sequence ID" value="NZ_BAABHK010000012.1"/>
</dbReference>
<dbReference type="Proteomes" id="UP001501442">
    <property type="component" value="Unassembled WGS sequence"/>
</dbReference>
<dbReference type="InterPro" id="IPR052907">
    <property type="entry name" value="Beta-lactamase/esterase"/>
</dbReference>
<dbReference type="GO" id="GO:0016787">
    <property type="term" value="F:hydrolase activity"/>
    <property type="evidence" value="ECO:0007669"/>
    <property type="project" value="UniProtKB-KW"/>
</dbReference>
<organism evidence="2 3">
    <name type="scientific">Actinoallomurus vinaceus</name>
    <dbReference type="NCBI Taxonomy" id="1080074"/>
    <lineage>
        <taxon>Bacteria</taxon>
        <taxon>Bacillati</taxon>
        <taxon>Actinomycetota</taxon>
        <taxon>Actinomycetes</taxon>
        <taxon>Streptosporangiales</taxon>
        <taxon>Thermomonosporaceae</taxon>
        <taxon>Actinoallomurus</taxon>
    </lineage>
</organism>